<evidence type="ECO:0000256" key="2">
    <source>
        <dbReference type="ARBA" id="ARBA00004496"/>
    </source>
</evidence>
<dbReference type="EMBL" id="JARKIK010000002">
    <property type="protein sequence ID" value="KAK8753715.1"/>
    <property type="molecule type" value="Genomic_DNA"/>
</dbReference>
<evidence type="ECO:0000313" key="9">
    <source>
        <dbReference type="EMBL" id="KAK8753714.1"/>
    </source>
</evidence>
<feature type="coiled-coil region" evidence="6">
    <location>
        <begin position="337"/>
        <end position="382"/>
    </location>
</feature>
<dbReference type="Gene3D" id="1.10.220.60">
    <property type="entry name" value="GRIP domain"/>
    <property type="match status" value="1"/>
</dbReference>
<reference evidence="9" key="2">
    <citation type="submission" date="2024-01" db="EMBL/GenBank/DDBJ databases">
        <authorList>
            <person name="He J."/>
            <person name="Wang M."/>
            <person name="Zheng J."/>
            <person name="Liu Z."/>
        </authorList>
    </citation>
    <scope>NUCLEOTIDE SEQUENCE</scope>
    <source>
        <strain evidence="9">ZL_2023a</strain>
        <tissue evidence="9">Muscle</tissue>
    </source>
</reference>
<keyword evidence="10" id="KW-1185">Reference proteome</keyword>
<dbReference type="EMBL" id="JARKIK010000002">
    <property type="protein sequence ID" value="KAK8753713.1"/>
    <property type="molecule type" value="Genomic_DNA"/>
</dbReference>
<proteinExistence type="predicted"/>
<evidence type="ECO:0000313" key="10">
    <source>
        <dbReference type="Proteomes" id="UP001445076"/>
    </source>
</evidence>
<evidence type="ECO:0000256" key="1">
    <source>
        <dbReference type="ARBA" id="ARBA00004184"/>
    </source>
</evidence>
<evidence type="ECO:0000256" key="5">
    <source>
        <dbReference type="ARBA" id="ARBA00023136"/>
    </source>
</evidence>
<name>A0AAW0YLT9_CHEQU</name>
<feature type="domain" description="GRIP" evidence="8">
    <location>
        <begin position="627"/>
        <end position="677"/>
    </location>
</feature>
<comment type="subcellular location">
    <subcellularLocation>
        <location evidence="2">Cytoplasm</location>
    </subcellularLocation>
    <subcellularLocation>
        <location evidence="1">Endomembrane system</location>
        <topology evidence="1">Peripheral membrane protein</topology>
    </subcellularLocation>
</comment>
<sequence length="697" mass="79724">MASRRELMTTVEKQKDEISKYKTKFKDVVTAYKGLLKEKEALEVSFSALVDTRVSKSTNAANAQRPESSGKETKSQESEEQLQNQPKEDIKDTGEQATPAEAAEDLKKKIVALTSALNTVSSEKRRIELSLQNDKKRLMSEKEKLEKNLQEALDARKASEITTDGKINDLKSRLIVAQHERDQDTQNAAVMLRELESKLAVERSTRERLEASLDEAKQQLQRLTPTSNHRPQELYEKKIIDLQNELEQVRSRLKRAEQQSEEPPILRKIQGQMEEMRMQHNQALQHEISRAAVVEESARELAKCHEDRVVALEGRLADLSLTVASYDRTRQDDLHAIHKLKEKVSELAQENAFLASRLEQDMDNSETDVNALCRRLSKLRDQLINANFHTSHPVDVESLLYGGENIHARCQQEYDQLKDEFENYKISSKQQSKVVRETTCKGNCGKQIEELRQKIRSLTSAAQLASEAHSQQVTSLRQELTTLRASDDTQLRRVESEGRVALAALEQQLALQQQRSLATLSERDLEIQRLTQQLHERDKTPPQNGLGSLEATAALLSQVSGGSEGPLLHHLEELARKDQEISQLRREKRQLEATMREVQMAALVRQQAHQDAIEVLEEEVERHRRNVSRESENFEYLKNVVLQYMISSDAESRQLMLNAISVILKFTSKEVESVKKYNALWWWQPAPKTVVPGKPNY</sequence>
<dbReference type="SMART" id="SM00755">
    <property type="entry name" value="Grip"/>
    <property type="match status" value="1"/>
</dbReference>
<protein>
    <recommendedName>
        <fullName evidence="8">GRIP domain-containing protein</fullName>
    </recommendedName>
</protein>
<dbReference type="InterPro" id="IPR000237">
    <property type="entry name" value="GRIP_dom"/>
</dbReference>
<dbReference type="Proteomes" id="UP001445076">
    <property type="component" value="Unassembled WGS sequence"/>
</dbReference>
<comment type="caution">
    <text evidence="9">The sequence shown here is derived from an EMBL/GenBank/DDBJ whole genome shotgun (WGS) entry which is preliminary data.</text>
</comment>
<feature type="region of interest" description="Disordered" evidence="7">
    <location>
        <begin position="53"/>
        <end position="100"/>
    </location>
</feature>
<dbReference type="Pfam" id="PF01465">
    <property type="entry name" value="GRIP"/>
    <property type="match status" value="1"/>
</dbReference>
<dbReference type="PANTHER" id="PTHR23157:SF25">
    <property type="entry name" value="GRIP AND COILED-COIL DOMAIN-CONTAINING PROTEIN 1"/>
    <property type="match status" value="1"/>
</dbReference>
<dbReference type="GO" id="GO:0005794">
    <property type="term" value="C:Golgi apparatus"/>
    <property type="evidence" value="ECO:0007669"/>
    <property type="project" value="TreeGrafter"/>
</dbReference>
<keyword evidence="3" id="KW-0963">Cytoplasm</keyword>
<dbReference type="PANTHER" id="PTHR23157">
    <property type="entry name" value="GRIP AND COILED-COIL DOMAIN-CONTAINING PROTEIN 1"/>
    <property type="match status" value="1"/>
</dbReference>
<dbReference type="AlphaFoldDB" id="A0AAW0YLT9"/>
<dbReference type="InterPro" id="IPR051952">
    <property type="entry name" value="Golgi-autophagy_related"/>
</dbReference>
<keyword evidence="5" id="KW-0472">Membrane</keyword>
<feature type="coiled-coil region" evidence="6">
    <location>
        <begin position="567"/>
        <end position="633"/>
    </location>
</feature>
<evidence type="ECO:0000256" key="7">
    <source>
        <dbReference type="SAM" id="MobiDB-lite"/>
    </source>
</evidence>
<feature type="coiled-coil region" evidence="6">
    <location>
        <begin position="407"/>
        <end position="468"/>
    </location>
</feature>
<keyword evidence="4 6" id="KW-0175">Coiled coil</keyword>
<evidence type="ECO:0000256" key="6">
    <source>
        <dbReference type="SAM" id="Coils"/>
    </source>
</evidence>
<feature type="coiled-coil region" evidence="6">
    <location>
        <begin position="103"/>
        <end position="162"/>
    </location>
</feature>
<evidence type="ECO:0000259" key="8">
    <source>
        <dbReference type="PROSITE" id="PS50913"/>
    </source>
</evidence>
<feature type="coiled-coil region" evidence="6">
    <location>
        <begin position="192"/>
        <end position="259"/>
    </location>
</feature>
<gene>
    <name evidence="9" type="ORF">OTU49_001241</name>
</gene>
<dbReference type="EMBL" id="JARKIK010000002">
    <property type="protein sequence ID" value="KAK8753714.1"/>
    <property type="molecule type" value="Genomic_DNA"/>
</dbReference>
<evidence type="ECO:0000256" key="4">
    <source>
        <dbReference type="ARBA" id="ARBA00023054"/>
    </source>
</evidence>
<feature type="compositionally biased region" description="Basic and acidic residues" evidence="7">
    <location>
        <begin position="68"/>
        <end position="77"/>
    </location>
</feature>
<accession>A0AAW0YLT9</accession>
<evidence type="ECO:0000256" key="3">
    <source>
        <dbReference type="ARBA" id="ARBA00022490"/>
    </source>
</evidence>
<reference evidence="9 10" key="1">
    <citation type="journal article" date="2024" name="BMC Genomics">
        <title>Genome assembly of redclaw crayfish (Cherax quadricarinatus) provides insights into its immune adaptation and hypoxia tolerance.</title>
        <authorList>
            <person name="Liu Z."/>
            <person name="Zheng J."/>
            <person name="Li H."/>
            <person name="Fang K."/>
            <person name="Wang S."/>
            <person name="He J."/>
            <person name="Zhou D."/>
            <person name="Weng S."/>
            <person name="Chi M."/>
            <person name="Gu Z."/>
            <person name="He J."/>
            <person name="Li F."/>
            <person name="Wang M."/>
        </authorList>
    </citation>
    <scope>NUCLEOTIDE SEQUENCE [LARGE SCALE GENOMIC DNA]</scope>
    <source>
        <strain evidence="9">ZL_2023a</strain>
    </source>
</reference>
<dbReference type="PROSITE" id="PS50913">
    <property type="entry name" value="GRIP"/>
    <property type="match status" value="1"/>
</dbReference>
<organism evidence="9 10">
    <name type="scientific">Cherax quadricarinatus</name>
    <name type="common">Australian red claw crayfish</name>
    <dbReference type="NCBI Taxonomy" id="27406"/>
    <lineage>
        <taxon>Eukaryota</taxon>
        <taxon>Metazoa</taxon>
        <taxon>Ecdysozoa</taxon>
        <taxon>Arthropoda</taxon>
        <taxon>Crustacea</taxon>
        <taxon>Multicrustacea</taxon>
        <taxon>Malacostraca</taxon>
        <taxon>Eumalacostraca</taxon>
        <taxon>Eucarida</taxon>
        <taxon>Decapoda</taxon>
        <taxon>Pleocyemata</taxon>
        <taxon>Astacidea</taxon>
        <taxon>Parastacoidea</taxon>
        <taxon>Parastacidae</taxon>
        <taxon>Cherax</taxon>
    </lineage>
</organism>
<feature type="compositionally biased region" description="Polar residues" evidence="7">
    <location>
        <begin position="55"/>
        <end position="67"/>
    </location>
</feature>